<dbReference type="PANTHER" id="PTHR46558">
    <property type="entry name" value="TRACRIPTIONAL REGULATORY PROTEIN-RELATED-RELATED"/>
    <property type="match status" value="1"/>
</dbReference>
<dbReference type="RefSeq" id="WP_138190715.1">
    <property type="nucleotide sequence ID" value="NZ_VBWP01000004.1"/>
</dbReference>
<dbReference type="Gene3D" id="1.10.260.40">
    <property type="entry name" value="lambda repressor-like DNA-binding domains"/>
    <property type="match status" value="1"/>
</dbReference>
<reference evidence="3 4" key="1">
    <citation type="submission" date="2019-05" db="EMBL/GenBank/DDBJ databases">
        <title>Culicoidintestinum kansasii gen. nov., sp. nov. from the gastrointestinal tract of the biting midge, Culicoides sonorensis.</title>
        <authorList>
            <person name="Neupane S."/>
            <person name="Ghosh A."/>
            <person name="Gunther S."/>
            <person name="Martin K."/>
            <person name="Zurek L."/>
        </authorList>
    </citation>
    <scope>NUCLEOTIDE SEQUENCE [LARGE SCALE GENOMIC DNA]</scope>
    <source>
        <strain evidence="3 4">CS-1</strain>
    </source>
</reference>
<dbReference type="OrthoDB" id="1862033at2"/>
<keyword evidence="1" id="KW-0238">DNA-binding</keyword>
<dbReference type="EMBL" id="VBWP01000004">
    <property type="protein sequence ID" value="TLG74162.1"/>
    <property type="molecule type" value="Genomic_DNA"/>
</dbReference>
<evidence type="ECO:0000256" key="1">
    <source>
        <dbReference type="ARBA" id="ARBA00023125"/>
    </source>
</evidence>
<dbReference type="CDD" id="cd00093">
    <property type="entry name" value="HTH_XRE"/>
    <property type="match status" value="1"/>
</dbReference>
<dbReference type="SUPFAM" id="SSF47413">
    <property type="entry name" value="lambda repressor-like DNA-binding domains"/>
    <property type="match status" value="1"/>
</dbReference>
<evidence type="ECO:0000313" key="4">
    <source>
        <dbReference type="Proteomes" id="UP000306912"/>
    </source>
</evidence>
<dbReference type="InterPro" id="IPR010982">
    <property type="entry name" value="Lambda_DNA-bd_dom_sf"/>
</dbReference>
<dbReference type="PROSITE" id="PS50943">
    <property type="entry name" value="HTH_CROC1"/>
    <property type="match status" value="1"/>
</dbReference>
<dbReference type="SMART" id="SM00530">
    <property type="entry name" value="HTH_XRE"/>
    <property type="match status" value="1"/>
</dbReference>
<evidence type="ECO:0000313" key="3">
    <source>
        <dbReference type="EMBL" id="TLG74162.1"/>
    </source>
</evidence>
<dbReference type="PANTHER" id="PTHR46558:SF11">
    <property type="entry name" value="HTH-TYPE TRANSCRIPTIONAL REGULATOR XRE"/>
    <property type="match status" value="1"/>
</dbReference>
<dbReference type="GO" id="GO:0003677">
    <property type="term" value="F:DNA binding"/>
    <property type="evidence" value="ECO:0007669"/>
    <property type="project" value="UniProtKB-KW"/>
</dbReference>
<organism evidence="3 4">
    <name type="scientific">Culicoidibacter larvae</name>
    <dbReference type="NCBI Taxonomy" id="2579976"/>
    <lineage>
        <taxon>Bacteria</taxon>
        <taxon>Bacillati</taxon>
        <taxon>Bacillota</taxon>
        <taxon>Culicoidibacteria</taxon>
        <taxon>Culicoidibacterales</taxon>
        <taxon>Culicoidibacteraceae</taxon>
        <taxon>Culicoidibacter</taxon>
    </lineage>
</organism>
<accession>A0A5R8QCD1</accession>
<protein>
    <submittedName>
        <fullName evidence="3">Helix-turn-helix transcriptional regulator</fullName>
    </submittedName>
</protein>
<dbReference type="Proteomes" id="UP000306912">
    <property type="component" value="Unassembled WGS sequence"/>
</dbReference>
<gene>
    <name evidence="3" type="ORF">FEZ08_05495</name>
</gene>
<dbReference type="AlphaFoldDB" id="A0A5R8QCD1"/>
<dbReference type="InParanoid" id="A0A5R8QCD1"/>
<feature type="domain" description="HTH cro/C1-type" evidence="2">
    <location>
        <begin position="5"/>
        <end position="59"/>
    </location>
</feature>
<keyword evidence="4" id="KW-1185">Reference proteome</keyword>
<proteinExistence type="predicted"/>
<comment type="caution">
    <text evidence="3">The sequence shown here is derived from an EMBL/GenBank/DDBJ whole genome shotgun (WGS) entry which is preliminary data.</text>
</comment>
<sequence>MKNNLRFLRRQKGWTQDKLAKSLGTSNHSISSYEIGKRDIPNDLLVKLADIFDVSVDYLLNRGMELHEVGGEYKTNRDIIFERLMEYPQIYMYLLDSKPEDIRRLAQFLSSVQNKG</sequence>
<dbReference type="InterPro" id="IPR001387">
    <property type="entry name" value="Cro/C1-type_HTH"/>
</dbReference>
<evidence type="ECO:0000259" key="2">
    <source>
        <dbReference type="PROSITE" id="PS50943"/>
    </source>
</evidence>
<dbReference type="Pfam" id="PF01381">
    <property type="entry name" value="HTH_3"/>
    <property type="match status" value="1"/>
</dbReference>
<name>A0A5R8QCD1_9FIRM</name>